<protein>
    <submittedName>
        <fullName evidence="8">Uncharacterized protein</fullName>
    </submittedName>
</protein>
<dbReference type="InterPro" id="IPR007187">
    <property type="entry name" value="Nucleoporin_Nup133/Nup155_C"/>
</dbReference>
<keyword evidence="4" id="KW-0539">Nucleus</keyword>
<dbReference type="PANTHER" id="PTHR10350">
    <property type="entry name" value="NUCLEAR PORE COMPLEX PROTEIN NUP155"/>
    <property type="match status" value="1"/>
</dbReference>
<dbReference type="GO" id="GO:0017056">
    <property type="term" value="F:structural constituent of nuclear pore"/>
    <property type="evidence" value="ECO:0007669"/>
    <property type="project" value="InterPro"/>
</dbReference>
<accession>A0A168TCR4</accession>
<feature type="compositionally biased region" description="Basic and acidic residues" evidence="5">
    <location>
        <begin position="1"/>
        <end position="10"/>
    </location>
</feature>
<comment type="similarity">
    <text evidence="2">Belongs to the non-repetitive/WGA-negative nucleoporin family.</text>
</comment>
<dbReference type="Gene3D" id="1.25.40.440">
    <property type="entry name" value="Nucleoporin, helical domain, central subdomain"/>
    <property type="match status" value="1"/>
</dbReference>
<proteinExistence type="inferred from homology"/>
<dbReference type="PANTHER" id="PTHR10350:SF6">
    <property type="entry name" value="NUCLEAR PORE COMPLEX PROTEIN NUP155"/>
    <property type="match status" value="1"/>
</dbReference>
<evidence type="ECO:0000256" key="2">
    <source>
        <dbReference type="ARBA" id="ARBA00007373"/>
    </source>
</evidence>
<dbReference type="Proteomes" id="UP000078561">
    <property type="component" value="Unassembled WGS sequence"/>
</dbReference>
<evidence type="ECO:0000259" key="6">
    <source>
        <dbReference type="Pfam" id="PF03177"/>
    </source>
</evidence>
<dbReference type="STRING" id="4829.A0A168TCR4"/>
<sequence length="915" mass="103079">MTETEVKDSESLTPYTPNDRYGTDTIFIEDESLVLPPQLQGMLKDHHHPPTLGLFPEIHQVWLATGSRTYFYDYNNKEPFVSGGRSVFTYEAKDTVYQVGLVKAKPGIAETWVLVVNTASMITVTGLRTDPFGLASSSHGVRSGGIHMGSIVGTHNGRVLMVGKDDGHIYELDYSRGQDRLVCHTDQSLQSYLWFLPIQLKSTLDIKTKSLTVDHERKVVVALSEKSTLQIYCLDDGHLTFTAGASLSSIHDEFVSYLLTPSLQDPTKMPAPSTLAILGSTLAPRPFDLVSVHPISRNSTGTTSLVFYAVTSHGCRLYFKADTSIITRQTTFSLHHVRLPPSPTSSTPVVTQSFQPSDGTFTATFSQGRSWMTSYQEQAHGIEETTQIIDSEVIALGQQHTTDDGYYERIQAFFAVPRTKCVALTRNGSLSVYRKQRPVDLIANALQEGDKGLEEWKERYGVISTYAMVLDVLSCRLPAPPTWPLLTEEANTALVLLYSHYVKDVWYEKDLFRTDRWAACKEGLEKLYTLVNTHSVFQPTLPLLSTSIQVISLINFLIQLPDFDSRQGYMDKRTFGDLVTTTTGHESLAHIVTEAIQQTASHTSTPMITSYLVKHCPTLLPWPKYEADEYLARAEHKPQSDYLAKALKKYLASPDLTDDARRNVCTRFQAMDYATGVITLTLASNNNSNDFAPIVALLSTNDDSRISSVLPLILDDHPNHTDLHCSIYTWLIEHDKMQLLYDTYTGRDIRPTLIPFLENDGAVSPERLEWLYRYYDHQHDREASVGVLTRLATEIRNIPLDRRITYLRLALDRSSSSSSLQHLYDVAVVQQEIATQLPSEQRDDRLVSRLVYLLVRMMEARIKDDETRKPGFVVDLFVKIGVPLSLILDVYEYFVVEKPEFETQIDYISSLSSSS</sequence>
<dbReference type="AlphaFoldDB" id="A0A168TCR4"/>
<name>A0A168TCR4_ABSGL</name>
<evidence type="ECO:0000256" key="3">
    <source>
        <dbReference type="ARBA" id="ARBA00022448"/>
    </source>
</evidence>
<evidence type="ECO:0000256" key="1">
    <source>
        <dbReference type="ARBA" id="ARBA00004123"/>
    </source>
</evidence>
<evidence type="ECO:0000259" key="7">
    <source>
        <dbReference type="Pfam" id="PF08801"/>
    </source>
</evidence>
<dbReference type="GO" id="GO:0006405">
    <property type="term" value="P:RNA export from nucleus"/>
    <property type="evidence" value="ECO:0007669"/>
    <property type="project" value="TreeGrafter"/>
</dbReference>
<keyword evidence="9" id="KW-1185">Reference proteome</keyword>
<reference evidence="8" key="1">
    <citation type="submission" date="2016-04" db="EMBL/GenBank/DDBJ databases">
        <authorList>
            <person name="Evans L.H."/>
            <person name="Alamgir A."/>
            <person name="Owens N."/>
            <person name="Weber N.D."/>
            <person name="Virtaneva K."/>
            <person name="Barbian K."/>
            <person name="Babar A."/>
            <person name="Rosenke K."/>
        </authorList>
    </citation>
    <scope>NUCLEOTIDE SEQUENCE [LARGE SCALE GENOMIC DNA]</scope>
    <source>
        <strain evidence="8">CBS 101.48</strain>
    </source>
</reference>
<dbReference type="GO" id="GO:0006606">
    <property type="term" value="P:protein import into nucleus"/>
    <property type="evidence" value="ECO:0007669"/>
    <property type="project" value="TreeGrafter"/>
</dbReference>
<dbReference type="OrthoDB" id="338970at2759"/>
<feature type="domain" description="Nucleoporin Nup133/Nup155-like C-terminal" evidence="6">
    <location>
        <begin position="722"/>
        <end position="844"/>
    </location>
</feature>
<comment type="subcellular location">
    <subcellularLocation>
        <location evidence="1">Nucleus</location>
    </subcellularLocation>
</comment>
<dbReference type="EMBL" id="LT555210">
    <property type="protein sequence ID" value="SAM09845.1"/>
    <property type="molecule type" value="Genomic_DNA"/>
</dbReference>
<feature type="domain" description="Nucleoporin Nup133/Nup155-like N-terminal" evidence="7">
    <location>
        <begin position="35"/>
        <end position="375"/>
    </location>
</feature>
<gene>
    <name evidence="8" type="primary">ABSGL_15554.1 scaffold 17607</name>
</gene>
<evidence type="ECO:0000256" key="5">
    <source>
        <dbReference type="SAM" id="MobiDB-lite"/>
    </source>
</evidence>
<evidence type="ECO:0000256" key="4">
    <source>
        <dbReference type="ARBA" id="ARBA00023242"/>
    </source>
</evidence>
<dbReference type="InParanoid" id="A0A168TCR4"/>
<dbReference type="Pfam" id="PF03177">
    <property type="entry name" value="Nucleoporin_C"/>
    <property type="match status" value="1"/>
</dbReference>
<organism evidence="8">
    <name type="scientific">Absidia glauca</name>
    <name type="common">Pin mould</name>
    <dbReference type="NCBI Taxonomy" id="4829"/>
    <lineage>
        <taxon>Eukaryota</taxon>
        <taxon>Fungi</taxon>
        <taxon>Fungi incertae sedis</taxon>
        <taxon>Mucoromycota</taxon>
        <taxon>Mucoromycotina</taxon>
        <taxon>Mucoromycetes</taxon>
        <taxon>Mucorales</taxon>
        <taxon>Cunninghamellaceae</taxon>
        <taxon>Absidia</taxon>
    </lineage>
</organism>
<dbReference type="GO" id="GO:0036228">
    <property type="term" value="P:protein localization to nuclear inner membrane"/>
    <property type="evidence" value="ECO:0007669"/>
    <property type="project" value="TreeGrafter"/>
</dbReference>
<feature type="region of interest" description="Disordered" evidence="5">
    <location>
        <begin position="1"/>
        <end position="20"/>
    </location>
</feature>
<dbReference type="InterPro" id="IPR014908">
    <property type="entry name" value="Nucleoporin_Nup133/Nup155_N"/>
</dbReference>
<evidence type="ECO:0000313" key="9">
    <source>
        <dbReference type="Proteomes" id="UP000078561"/>
    </source>
</evidence>
<dbReference type="InterPro" id="IPR042537">
    <property type="entry name" value="Nucleoporin_Nup155_C_2"/>
</dbReference>
<dbReference type="GO" id="GO:0044611">
    <property type="term" value="C:nuclear pore inner ring"/>
    <property type="evidence" value="ECO:0007669"/>
    <property type="project" value="TreeGrafter"/>
</dbReference>
<keyword evidence="3" id="KW-0813">Transport</keyword>
<dbReference type="GO" id="GO:0000972">
    <property type="term" value="P:transcription-dependent tethering of RNA polymerase II gene DNA at nuclear periphery"/>
    <property type="evidence" value="ECO:0007669"/>
    <property type="project" value="TreeGrafter"/>
</dbReference>
<dbReference type="Pfam" id="PF08801">
    <property type="entry name" value="Nucleoporin_N"/>
    <property type="match status" value="1"/>
</dbReference>
<dbReference type="InterPro" id="IPR004870">
    <property type="entry name" value="Nucleoporin_Nup155"/>
</dbReference>
<evidence type="ECO:0000313" key="8">
    <source>
        <dbReference type="EMBL" id="SAM09845.1"/>
    </source>
</evidence>